<dbReference type="Proteomes" id="UP001140510">
    <property type="component" value="Unassembled WGS sequence"/>
</dbReference>
<organism evidence="2 3">
    <name type="scientific">Didymella pomorum</name>
    <dbReference type="NCBI Taxonomy" id="749634"/>
    <lineage>
        <taxon>Eukaryota</taxon>
        <taxon>Fungi</taxon>
        <taxon>Dikarya</taxon>
        <taxon>Ascomycota</taxon>
        <taxon>Pezizomycotina</taxon>
        <taxon>Dothideomycetes</taxon>
        <taxon>Pleosporomycetidae</taxon>
        <taxon>Pleosporales</taxon>
        <taxon>Pleosporineae</taxon>
        <taxon>Didymellaceae</taxon>
        <taxon>Didymella</taxon>
    </lineage>
</organism>
<dbReference type="EMBL" id="JAPEVA010000030">
    <property type="protein sequence ID" value="KAJ4405995.1"/>
    <property type="molecule type" value="Genomic_DNA"/>
</dbReference>
<sequence>MTILNLDYPVAPLLYQGNGQSLDKYALSFKVPGDSIDSLLVVDKNTAPTNYANFVTEHIVELQTVKLFLEHAAAKDKALVPFLQTFWKQSLNAQDVSKRPNQPDKGVGFPLQANLNDLVFQALGSDSNRKDFVLCDKTINAYKARIWKKTAPLQAGDLNTLVANGVRGSLPTNEYFTVLRNAIGVFKNANVPSVKQRMQRSIKNVETELKNLKHYKQTVDLAPVWITFMKEHLESVTTTAQKFLSEQINNAERKTSTEIARLKQLSTQLKALESNKLKRNAHKKKQAALEKNLGTKIDALEKKLQSEVTKIKTLTTAKTLVLSKLRAVPKNKPAEKKRWQAQNKTKKAQLSAAKKQHRRTQIELGDAERAWAVLYSAGVDGVMKSLDLDKKRLAMYKTEVAKMNMPPLA</sequence>
<comment type="caution">
    <text evidence="2">The sequence shown here is derived from an EMBL/GenBank/DDBJ whole genome shotgun (WGS) entry which is preliminary data.</text>
</comment>
<name>A0A9W9D7R7_9PLEO</name>
<evidence type="ECO:0000256" key="1">
    <source>
        <dbReference type="SAM" id="Coils"/>
    </source>
</evidence>
<accession>A0A9W9D7R7</accession>
<gene>
    <name evidence="2" type="ORF">N0V91_004879</name>
</gene>
<evidence type="ECO:0000313" key="3">
    <source>
        <dbReference type="Proteomes" id="UP001140510"/>
    </source>
</evidence>
<keyword evidence="3" id="KW-1185">Reference proteome</keyword>
<dbReference type="OrthoDB" id="3797690at2759"/>
<keyword evidence="1" id="KW-0175">Coiled coil</keyword>
<proteinExistence type="predicted"/>
<reference evidence="2" key="1">
    <citation type="submission" date="2022-10" db="EMBL/GenBank/DDBJ databases">
        <title>Tapping the CABI collections for fungal endophytes: first genome assemblies for Collariella, Neodidymelliopsis, Ascochyta clinopodiicola, Didymella pomorum, Didymosphaeria variabile, Neocosmospora piperis and Neocucurbitaria cava.</title>
        <authorList>
            <person name="Hill R."/>
        </authorList>
    </citation>
    <scope>NUCLEOTIDE SEQUENCE</scope>
    <source>
        <strain evidence="2">IMI 355091</strain>
    </source>
</reference>
<feature type="coiled-coil region" evidence="1">
    <location>
        <begin position="297"/>
        <end position="370"/>
    </location>
</feature>
<protein>
    <submittedName>
        <fullName evidence="2">Uncharacterized protein</fullName>
    </submittedName>
</protein>
<dbReference type="AlphaFoldDB" id="A0A9W9D7R7"/>
<evidence type="ECO:0000313" key="2">
    <source>
        <dbReference type="EMBL" id="KAJ4405995.1"/>
    </source>
</evidence>